<dbReference type="EMBL" id="CP059054">
    <property type="protein sequence ID" value="QLJ17403.1"/>
    <property type="molecule type" value="Genomic_DNA"/>
</dbReference>
<reference evidence="1 2" key="1">
    <citation type="journal article" date="2009" name="Mikrobiologiia">
        <title>[Phenanthren biodegradation and interaction of Pseudomonas putida BS3701 and Burkholderia sp.BS3702 in plant rhizosphere].</title>
        <authorList>
            <person name="Ovchinnikova A.A."/>
            <person name="Vetrova A.A."/>
            <person name="Filonov A.E."/>
            <person name="Boronin A.M."/>
        </authorList>
    </citation>
    <scope>NUCLEOTIDE SEQUENCE [LARGE SCALE GENOMIC DNA]</scope>
    <source>
        <strain evidence="1 2">BS3701</strain>
        <plasmid evidence="2">pbs1142</plasmid>
    </source>
</reference>
<accession>A0A7D6ABK6</accession>
<organism evidence="1 2">
    <name type="scientific">Pseudomonas putida</name>
    <name type="common">Arthrobacter siderocapsulatus</name>
    <dbReference type="NCBI Taxonomy" id="303"/>
    <lineage>
        <taxon>Bacteria</taxon>
        <taxon>Pseudomonadati</taxon>
        <taxon>Pseudomonadota</taxon>
        <taxon>Gammaproteobacteria</taxon>
        <taxon>Pseudomonadales</taxon>
        <taxon>Pseudomonadaceae</taxon>
        <taxon>Pseudomonas</taxon>
    </lineage>
</organism>
<gene>
    <name evidence="1" type="ORF">H0H12_29835</name>
</gene>
<sequence length="70" mass="7944">MTTQAKKRYDVLSPHEYMLGEEKKTKWTPVGAAFKTQDGEGFNIELTPNLAVSGRLVIREYKPKTDTKAE</sequence>
<protein>
    <submittedName>
        <fullName evidence="1">Uncharacterized protein</fullName>
    </submittedName>
</protein>
<proteinExistence type="predicted"/>
<keyword evidence="1" id="KW-0614">Plasmid</keyword>
<dbReference type="RefSeq" id="WP_180690191.1">
    <property type="nucleotide sequence ID" value="NZ_CP059054.1"/>
</dbReference>
<name>A0A7D6ABK6_PSEPU</name>
<evidence type="ECO:0000313" key="2">
    <source>
        <dbReference type="Proteomes" id="UP000510934"/>
    </source>
</evidence>
<geneLocation type="plasmid" evidence="2">
    <name>pbs1142</name>
</geneLocation>
<dbReference type="AlphaFoldDB" id="A0A7D6ABK6"/>
<evidence type="ECO:0000313" key="1">
    <source>
        <dbReference type="EMBL" id="QLJ17403.1"/>
    </source>
</evidence>
<dbReference type="Proteomes" id="UP000510934">
    <property type="component" value="Plasmid pBS1142"/>
</dbReference>